<sequence>MKVVLFCGGMGMRMREYSESVPKPMVKIGYRPILWHVMKYYAHYGYKEFILCLGWKGNVIKDYFLNYQESLSNDFVLSNGGGTIDLLSSDIEDWKITFCDTGISSSIGQRLKAVERHLEGEENFLANYTDGLCDVELPVLVDFHLQQQSVATFLSVRPSQSFHTVVTDVDGKVEKISEVRKGDVWMNGGYFVFSNRIFDYLNNGKDIVDDALSDLVEVGGVHSIKYEGFWGCMDTYKEFQQLQDLHDRGETPWTVWQASQIANERPSIQSP</sequence>
<proteinExistence type="predicted"/>
<gene>
    <name evidence="2" type="ORF">NB063_31395</name>
</gene>
<dbReference type="InterPro" id="IPR029044">
    <property type="entry name" value="Nucleotide-diphossugar_trans"/>
</dbReference>
<evidence type="ECO:0000259" key="1">
    <source>
        <dbReference type="Pfam" id="PF00483"/>
    </source>
</evidence>
<dbReference type="InterPro" id="IPR005835">
    <property type="entry name" value="NTP_transferase_dom"/>
</dbReference>
<keyword evidence="3" id="KW-1185">Reference proteome</keyword>
<accession>A0ABT0UEA7</accession>
<dbReference type="Pfam" id="PF00483">
    <property type="entry name" value="NTP_transferase"/>
    <property type="match status" value="1"/>
</dbReference>
<name>A0ABT0UEA7_9BACT</name>
<protein>
    <submittedName>
        <fullName evidence="2">Sugar phosphate nucleotidyltransferase</fullName>
    </submittedName>
</protein>
<reference evidence="2 3" key="1">
    <citation type="journal article" date="2022" name="Syst. Appl. Microbiol.">
        <title>Rhodopirellula aestuarii sp. nov., a novel member of the genus Rhodopirellula isolated from brackish sediments collected in the Tagus River estuary, Portugal.</title>
        <authorList>
            <person name="Vitorino I.R."/>
            <person name="Klimek D."/>
            <person name="Calusinska M."/>
            <person name="Lobo-da-Cunha A."/>
            <person name="Vasconcelos V."/>
            <person name="Lage O.M."/>
        </authorList>
    </citation>
    <scope>NUCLEOTIDE SEQUENCE [LARGE SCALE GENOMIC DNA]</scope>
    <source>
        <strain evidence="2 3">ICT_H3.1</strain>
    </source>
</reference>
<evidence type="ECO:0000313" key="3">
    <source>
        <dbReference type="Proteomes" id="UP001202961"/>
    </source>
</evidence>
<dbReference type="PANTHER" id="PTHR47183:SF3">
    <property type="entry name" value="TRANSFERASE"/>
    <property type="match status" value="1"/>
</dbReference>
<evidence type="ECO:0000313" key="2">
    <source>
        <dbReference type="EMBL" id="MCM2375151.1"/>
    </source>
</evidence>
<dbReference type="RefSeq" id="WP_250933696.1">
    <property type="nucleotide sequence ID" value="NZ_JAMQBK010000133.1"/>
</dbReference>
<comment type="caution">
    <text evidence="2">The sequence shown here is derived from an EMBL/GenBank/DDBJ whole genome shotgun (WGS) entry which is preliminary data.</text>
</comment>
<dbReference type="Gene3D" id="3.90.550.10">
    <property type="entry name" value="Spore Coat Polysaccharide Biosynthesis Protein SpsA, Chain A"/>
    <property type="match status" value="1"/>
</dbReference>
<dbReference type="SUPFAM" id="SSF53448">
    <property type="entry name" value="Nucleotide-diphospho-sugar transferases"/>
    <property type="match status" value="1"/>
</dbReference>
<dbReference type="Proteomes" id="UP001202961">
    <property type="component" value="Unassembled WGS sequence"/>
</dbReference>
<feature type="domain" description="Nucleotidyl transferase" evidence="1">
    <location>
        <begin position="3"/>
        <end position="222"/>
    </location>
</feature>
<dbReference type="EMBL" id="JAMQBK010000133">
    <property type="protein sequence ID" value="MCM2375151.1"/>
    <property type="molecule type" value="Genomic_DNA"/>
</dbReference>
<dbReference type="PANTHER" id="PTHR47183">
    <property type="entry name" value="GLUCOSE-1-PHOSPHATE CYTIDYLYLTRANSFERASE-RELATED"/>
    <property type="match status" value="1"/>
</dbReference>
<organism evidence="2 3">
    <name type="scientific">Aporhodopirellula aestuarii</name>
    <dbReference type="NCBI Taxonomy" id="2950107"/>
    <lineage>
        <taxon>Bacteria</taxon>
        <taxon>Pseudomonadati</taxon>
        <taxon>Planctomycetota</taxon>
        <taxon>Planctomycetia</taxon>
        <taxon>Pirellulales</taxon>
        <taxon>Pirellulaceae</taxon>
        <taxon>Aporhodopirellula</taxon>
    </lineage>
</organism>
<dbReference type="InterPro" id="IPR013446">
    <property type="entry name" value="G1P_cyt_trans-like"/>
</dbReference>